<dbReference type="EMBL" id="CAKOGP040000446">
    <property type="protein sequence ID" value="CAJ1935134.1"/>
    <property type="molecule type" value="Genomic_DNA"/>
</dbReference>
<proteinExistence type="predicted"/>
<evidence type="ECO:0000256" key="1">
    <source>
        <dbReference type="SAM" id="SignalP"/>
    </source>
</evidence>
<dbReference type="InterPro" id="IPR000782">
    <property type="entry name" value="FAS1_domain"/>
</dbReference>
<evidence type="ECO:0000313" key="3">
    <source>
        <dbReference type="EMBL" id="CAJ1935134.1"/>
    </source>
</evidence>
<dbReference type="PANTHER" id="PTHR10900">
    <property type="entry name" value="PERIOSTIN-RELATED"/>
    <property type="match status" value="1"/>
</dbReference>
<evidence type="ECO:0000259" key="2">
    <source>
        <dbReference type="PROSITE" id="PS50213"/>
    </source>
</evidence>
<comment type="caution">
    <text evidence="3">The sequence shown here is derived from an EMBL/GenBank/DDBJ whole genome shotgun (WGS) entry which is preliminary data.</text>
</comment>
<feature type="signal peptide" evidence="1">
    <location>
        <begin position="1"/>
        <end position="17"/>
    </location>
</feature>
<organism evidence="3 4">
    <name type="scientific">Cylindrotheca closterium</name>
    <dbReference type="NCBI Taxonomy" id="2856"/>
    <lineage>
        <taxon>Eukaryota</taxon>
        <taxon>Sar</taxon>
        <taxon>Stramenopiles</taxon>
        <taxon>Ochrophyta</taxon>
        <taxon>Bacillariophyta</taxon>
        <taxon>Bacillariophyceae</taxon>
        <taxon>Bacillariophycidae</taxon>
        <taxon>Bacillariales</taxon>
        <taxon>Bacillariaceae</taxon>
        <taxon>Cylindrotheca</taxon>
    </lineage>
</organism>
<feature type="domain" description="FAS1" evidence="2">
    <location>
        <begin position="451"/>
        <end position="583"/>
    </location>
</feature>
<keyword evidence="1" id="KW-0732">Signal</keyword>
<reference evidence="3" key="1">
    <citation type="submission" date="2023-08" db="EMBL/GenBank/DDBJ databases">
        <authorList>
            <person name="Audoor S."/>
            <person name="Bilcke G."/>
        </authorList>
    </citation>
    <scope>NUCLEOTIDE SEQUENCE</scope>
</reference>
<feature type="domain" description="FAS1" evidence="2">
    <location>
        <begin position="4"/>
        <end position="148"/>
    </location>
</feature>
<dbReference type="PROSITE" id="PS50213">
    <property type="entry name" value="FAS1"/>
    <property type="match status" value="4"/>
</dbReference>
<keyword evidence="4" id="KW-1185">Reference proteome</keyword>
<dbReference type="InterPro" id="IPR036378">
    <property type="entry name" value="FAS1_dom_sf"/>
</dbReference>
<dbReference type="SUPFAM" id="SSF82153">
    <property type="entry name" value="FAS1 domain"/>
    <property type="match status" value="4"/>
</dbReference>
<dbReference type="InterPro" id="IPR050904">
    <property type="entry name" value="Adhesion/Biosynth-related"/>
</dbReference>
<feature type="domain" description="FAS1" evidence="2">
    <location>
        <begin position="307"/>
        <end position="439"/>
    </location>
</feature>
<protein>
    <recommendedName>
        <fullName evidence="2">FAS1 domain-containing protein</fullName>
    </recommendedName>
</protein>
<dbReference type="Gene3D" id="2.30.180.10">
    <property type="entry name" value="FAS1 domain"/>
    <property type="match status" value="4"/>
</dbReference>
<sequence>MKTTITLLALALGAASAADFTSAIDKGIYTSLLQLVNDTDAEALIDANAPLTIFGPKDAAFSVISSLLSGYTIDQLRDVLLDHVVAGVALDSAAIVEQVCTEVETVGGLKLAIKFEAAASSVTVNNIPVTDFNMEGDFGIMHGIEGVFVEGILGQFEPCPKPPIFDPLVAKGAYSTLIDLLIDTGSVSTLESNAPMTIFGPKDSAFAAISEYTVELSLEEVQGTLLNHVILGEEILTGTIISEGCIERVTAGGLQVGILFDSATSSLSINGVTVSDFNVNADFGIFQGIDQVMVQGLQGEFIPCPPFEADFSPIRNRGIYNALLNSIESSGADIDISASAPVTILGPNDIAFADVANIINGLNQQDLKDTILRHAIVGETIEAADIVEAGCLEKVTAGGLDVAFRYNQTLDQVDVNGIIVSDIGIVGDYGLFHGIQGVLFENSPGYVPCPAPTFVDLVEETGNYTGMVNFLLTNAQLQQELARVGPVTIFGPDDAAFAAVSSDLAQANNTQLVTIIGGHVVQQVYTAEQVVELGCVILRTVIGTTVRIMYIEDEGAVMVNDAKVILPNIQDETSIFHGIDKVIDSGEQFDCPQTPEPTRAPTAPVIPRPTVPLSSAPRSGLSIVFAASIAIAAFVL</sequence>
<dbReference type="SMART" id="SM00554">
    <property type="entry name" value="FAS1"/>
    <property type="match status" value="4"/>
</dbReference>
<gene>
    <name evidence="3" type="ORF">CYCCA115_LOCUS4472</name>
</gene>
<accession>A0AAD2FJ92</accession>
<feature type="domain" description="FAS1" evidence="2">
    <location>
        <begin position="161"/>
        <end position="293"/>
    </location>
</feature>
<feature type="chain" id="PRO_5042121326" description="FAS1 domain-containing protein" evidence="1">
    <location>
        <begin position="18"/>
        <end position="636"/>
    </location>
</feature>
<name>A0AAD2FJ92_9STRA</name>
<dbReference type="PANTHER" id="PTHR10900:SF77">
    <property type="entry name" value="FI19380P1"/>
    <property type="match status" value="1"/>
</dbReference>
<evidence type="ECO:0000313" key="4">
    <source>
        <dbReference type="Proteomes" id="UP001295423"/>
    </source>
</evidence>
<dbReference type="Proteomes" id="UP001295423">
    <property type="component" value="Unassembled WGS sequence"/>
</dbReference>
<dbReference type="AlphaFoldDB" id="A0AAD2FJ92"/>
<dbReference type="Pfam" id="PF02469">
    <property type="entry name" value="Fasciclin"/>
    <property type="match status" value="4"/>
</dbReference>